<sequence>LSPRDEAFLDYIITGKYPANEATNECFRTRIFQRIQHLGHNQIPHFIGEGGVDHGVSVIELHVTGFSDVTTGTLNLFFPRRSLNSSSDWYEQMYCYDIEDAYVHS</sequence>
<comment type="caution">
    <text evidence="1">The sequence shown here is derived from an EMBL/GenBank/DDBJ whole genome shotgun (WGS) entry which is preliminary data.</text>
</comment>
<feature type="non-terminal residue" evidence="1">
    <location>
        <position position="105"/>
    </location>
</feature>
<evidence type="ECO:0000313" key="2">
    <source>
        <dbReference type="Proteomes" id="UP001328107"/>
    </source>
</evidence>
<dbReference type="EMBL" id="BTRK01000005">
    <property type="protein sequence ID" value="GMR55102.1"/>
    <property type="molecule type" value="Genomic_DNA"/>
</dbReference>
<proteinExistence type="predicted"/>
<accession>A0AAN5D3N6</accession>
<feature type="non-terminal residue" evidence="1">
    <location>
        <position position="1"/>
    </location>
</feature>
<reference evidence="2" key="1">
    <citation type="submission" date="2022-10" db="EMBL/GenBank/DDBJ databases">
        <title>Genome assembly of Pristionchus species.</title>
        <authorList>
            <person name="Yoshida K."/>
            <person name="Sommer R.J."/>
        </authorList>
    </citation>
    <scope>NUCLEOTIDE SEQUENCE [LARGE SCALE GENOMIC DNA]</scope>
    <source>
        <strain evidence="2">RS5460</strain>
    </source>
</reference>
<organism evidence="1 2">
    <name type="scientific">Pristionchus mayeri</name>
    <dbReference type="NCBI Taxonomy" id="1317129"/>
    <lineage>
        <taxon>Eukaryota</taxon>
        <taxon>Metazoa</taxon>
        <taxon>Ecdysozoa</taxon>
        <taxon>Nematoda</taxon>
        <taxon>Chromadorea</taxon>
        <taxon>Rhabditida</taxon>
        <taxon>Rhabditina</taxon>
        <taxon>Diplogasteromorpha</taxon>
        <taxon>Diplogasteroidea</taxon>
        <taxon>Neodiplogasteridae</taxon>
        <taxon>Pristionchus</taxon>
    </lineage>
</organism>
<evidence type="ECO:0000313" key="1">
    <source>
        <dbReference type="EMBL" id="GMR55102.1"/>
    </source>
</evidence>
<dbReference type="AlphaFoldDB" id="A0AAN5D3N6"/>
<dbReference type="Proteomes" id="UP001328107">
    <property type="component" value="Unassembled WGS sequence"/>
</dbReference>
<name>A0AAN5D3N6_9BILA</name>
<protein>
    <submittedName>
        <fullName evidence="1">Uncharacterized protein</fullName>
    </submittedName>
</protein>
<gene>
    <name evidence="1" type="ORF">PMAYCL1PPCAC_25297</name>
</gene>
<keyword evidence="2" id="KW-1185">Reference proteome</keyword>